<evidence type="ECO:0000256" key="1">
    <source>
        <dbReference type="SAM" id="MobiDB-lite"/>
    </source>
</evidence>
<evidence type="ECO:0000256" key="2">
    <source>
        <dbReference type="SAM" id="SignalP"/>
    </source>
</evidence>
<feature type="compositionally biased region" description="Polar residues" evidence="1">
    <location>
        <begin position="329"/>
        <end position="346"/>
    </location>
</feature>
<feature type="compositionally biased region" description="Low complexity" evidence="1">
    <location>
        <begin position="409"/>
        <end position="437"/>
    </location>
</feature>
<proteinExistence type="predicted"/>
<name>A0A7S1Z271_TRICV</name>
<dbReference type="AlphaFoldDB" id="A0A7S1Z271"/>
<accession>A0A7S1Z271</accession>
<gene>
    <name evidence="3" type="ORF">OSIN01602_LOCUS3541</name>
</gene>
<feature type="compositionally biased region" description="Polar residues" evidence="1">
    <location>
        <begin position="370"/>
        <end position="405"/>
    </location>
</feature>
<feature type="chain" id="PRO_5031405047" evidence="2">
    <location>
        <begin position="37"/>
        <end position="500"/>
    </location>
</feature>
<feature type="compositionally biased region" description="Polar residues" evidence="1">
    <location>
        <begin position="442"/>
        <end position="451"/>
    </location>
</feature>
<feature type="region of interest" description="Disordered" evidence="1">
    <location>
        <begin position="329"/>
        <end position="475"/>
    </location>
</feature>
<protein>
    <submittedName>
        <fullName evidence="3">Uncharacterized protein</fullName>
    </submittedName>
</protein>
<dbReference type="InterPro" id="IPR046172">
    <property type="entry name" value="DUF6174"/>
</dbReference>
<sequence>MATNMPLPRRSRKIAGTPFSLPAVFFLISWCRAASAQSSQKNLNDARSLWTMTGWTDYVYEYRKDCFCLPASRQPMTVTVRDGSVTEVAYAAGADEGFTPGDAVPGDVKGTIPTVDGLFDEIQDGIDRPADEIEVTYDADSGMPTTIFIDYVARAADEELRITAGNLAPSAPVSSDVDREAREDLENAMSLWSTNGPTDYVYKYRQSCFCLPESLQPVMVTVKGGAVTEVVYAVGVDEGFTPGDKVPNDIKHRVRTVDGLFDLIQDGIDGSDQLTVTYDDVYGHPTSIFIDDQTLVSDDELRITISDLAPLTSSPTLFPSFGPSVTPFNSTPPYTLEPSSAPTNMLSTIPTGSTTGSDGSSPMTSKPSHKPTTTLSSYPAFDTSSAPSNIPSTIPTGSKASSDGNLSIGPTSGPASALAGSAMASPSSAPSNSISPSDFTHKPTSNIFIQGSTSSTPNPSSEPSSESTSAEPTQSSAYLLTSGNIMVVLSVASFATANFN</sequence>
<organism evidence="3">
    <name type="scientific">Trieres chinensis</name>
    <name type="common">Marine centric diatom</name>
    <name type="synonym">Odontella sinensis</name>
    <dbReference type="NCBI Taxonomy" id="1514140"/>
    <lineage>
        <taxon>Eukaryota</taxon>
        <taxon>Sar</taxon>
        <taxon>Stramenopiles</taxon>
        <taxon>Ochrophyta</taxon>
        <taxon>Bacillariophyta</taxon>
        <taxon>Mediophyceae</taxon>
        <taxon>Biddulphiophycidae</taxon>
        <taxon>Eupodiscales</taxon>
        <taxon>Parodontellaceae</taxon>
        <taxon>Trieres</taxon>
    </lineage>
</organism>
<feature type="signal peptide" evidence="2">
    <location>
        <begin position="1"/>
        <end position="36"/>
    </location>
</feature>
<keyword evidence="2" id="KW-0732">Signal</keyword>
<feature type="compositionally biased region" description="Low complexity" evidence="1">
    <location>
        <begin position="452"/>
        <end position="475"/>
    </location>
</feature>
<reference evidence="3" key="1">
    <citation type="submission" date="2021-01" db="EMBL/GenBank/DDBJ databases">
        <authorList>
            <person name="Corre E."/>
            <person name="Pelletier E."/>
            <person name="Niang G."/>
            <person name="Scheremetjew M."/>
            <person name="Finn R."/>
            <person name="Kale V."/>
            <person name="Holt S."/>
            <person name="Cochrane G."/>
            <person name="Meng A."/>
            <person name="Brown T."/>
            <person name="Cohen L."/>
        </authorList>
    </citation>
    <scope>NUCLEOTIDE SEQUENCE</scope>
    <source>
        <strain evidence="3">Grunow 1884</strain>
    </source>
</reference>
<evidence type="ECO:0000313" key="3">
    <source>
        <dbReference type="EMBL" id="CAD9325955.1"/>
    </source>
</evidence>
<feature type="compositionally biased region" description="Low complexity" evidence="1">
    <location>
        <begin position="347"/>
        <end position="365"/>
    </location>
</feature>
<dbReference type="Pfam" id="PF19671">
    <property type="entry name" value="DUF6174"/>
    <property type="match status" value="2"/>
</dbReference>
<dbReference type="EMBL" id="HBGO01006315">
    <property type="protein sequence ID" value="CAD9325955.1"/>
    <property type="molecule type" value="Transcribed_RNA"/>
</dbReference>